<proteinExistence type="predicted"/>
<reference evidence="1" key="1">
    <citation type="submission" date="2023-10" db="EMBL/GenBank/DDBJ databases">
        <authorList>
            <person name="Chen Y."/>
            <person name="Shah S."/>
            <person name="Dougan E. K."/>
            <person name="Thang M."/>
            <person name="Chan C."/>
        </authorList>
    </citation>
    <scope>NUCLEOTIDE SEQUENCE [LARGE SCALE GENOMIC DNA]</scope>
</reference>
<evidence type="ECO:0000313" key="1">
    <source>
        <dbReference type="EMBL" id="CAK0844255.1"/>
    </source>
</evidence>
<gene>
    <name evidence="1" type="ORF">PCOR1329_LOCUS38396</name>
</gene>
<protein>
    <recommendedName>
        <fullName evidence="3">Subtilisin</fullName>
    </recommendedName>
</protein>
<accession>A0ABN9TGH5</accession>
<name>A0ABN9TGH5_9DINO</name>
<comment type="caution">
    <text evidence="1">The sequence shown here is derived from an EMBL/GenBank/DDBJ whole genome shotgun (WGS) entry which is preliminary data.</text>
</comment>
<evidence type="ECO:0008006" key="3">
    <source>
        <dbReference type="Google" id="ProtNLM"/>
    </source>
</evidence>
<evidence type="ECO:0000313" key="2">
    <source>
        <dbReference type="Proteomes" id="UP001189429"/>
    </source>
</evidence>
<dbReference type="EMBL" id="CAUYUJ010014649">
    <property type="protein sequence ID" value="CAK0844255.1"/>
    <property type="molecule type" value="Genomic_DNA"/>
</dbReference>
<organism evidence="1 2">
    <name type="scientific">Prorocentrum cordatum</name>
    <dbReference type="NCBI Taxonomy" id="2364126"/>
    <lineage>
        <taxon>Eukaryota</taxon>
        <taxon>Sar</taxon>
        <taxon>Alveolata</taxon>
        <taxon>Dinophyceae</taxon>
        <taxon>Prorocentrales</taxon>
        <taxon>Prorocentraceae</taxon>
        <taxon>Prorocentrum</taxon>
    </lineage>
</organism>
<dbReference type="Proteomes" id="UP001189429">
    <property type="component" value="Unassembled WGS sequence"/>
</dbReference>
<sequence length="124" mass="13339">MQAQTNSHSDPFVFRYITTFEASQSAAGQVGIAITEMDGPVAWHHASSGCTVEQGTAMPKSGAVGTIGRVHFSTTSRDNQDGMGGYALTCKQAARVSDARSRRDRIAVFSAQMAVETTRYMLFV</sequence>
<keyword evidence="2" id="KW-1185">Reference proteome</keyword>